<keyword evidence="4" id="KW-0378">Hydrolase</keyword>
<accession>A0ABW5ZXH6</accession>
<evidence type="ECO:0000313" key="9">
    <source>
        <dbReference type="EMBL" id="MFD2917744.1"/>
    </source>
</evidence>
<dbReference type="PANTHER" id="PTHR11705">
    <property type="entry name" value="PROTEASE FAMILY M14 CARBOXYPEPTIDASE A,B"/>
    <property type="match status" value="1"/>
</dbReference>
<dbReference type="SUPFAM" id="SSF53187">
    <property type="entry name" value="Zn-dependent exopeptidases"/>
    <property type="match status" value="1"/>
</dbReference>
<evidence type="ECO:0000256" key="4">
    <source>
        <dbReference type="ARBA" id="ARBA00022801"/>
    </source>
</evidence>
<dbReference type="EMBL" id="JBHUOS010000016">
    <property type="protein sequence ID" value="MFD2917744.1"/>
    <property type="molecule type" value="Genomic_DNA"/>
</dbReference>
<evidence type="ECO:0000256" key="2">
    <source>
        <dbReference type="ARBA" id="ARBA00005988"/>
    </source>
</evidence>
<dbReference type="GO" id="GO:0004180">
    <property type="term" value="F:carboxypeptidase activity"/>
    <property type="evidence" value="ECO:0007669"/>
    <property type="project" value="UniProtKB-KW"/>
</dbReference>
<dbReference type="RefSeq" id="WP_194507036.1">
    <property type="nucleotide sequence ID" value="NZ_JADILU010000002.1"/>
</dbReference>
<dbReference type="Proteomes" id="UP001597548">
    <property type="component" value="Unassembled WGS sequence"/>
</dbReference>
<keyword evidence="9" id="KW-0121">Carboxypeptidase</keyword>
<organism evidence="9 10">
    <name type="scientific">Psychroserpens luteus</name>
    <dbReference type="NCBI Taxonomy" id="1434066"/>
    <lineage>
        <taxon>Bacteria</taxon>
        <taxon>Pseudomonadati</taxon>
        <taxon>Bacteroidota</taxon>
        <taxon>Flavobacteriia</taxon>
        <taxon>Flavobacteriales</taxon>
        <taxon>Flavobacteriaceae</taxon>
        <taxon>Psychroserpens</taxon>
    </lineage>
</organism>
<dbReference type="InterPro" id="IPR000834">
    <property type="entry name" value="Peptidase_M14"/>
</dbReference>
<feature type="domain" description="Peptidase M14" evidence="8">
    <location>
        <begin position="11"/>
        <end position="271"/>
    </location>
</feature>
<evidence type="ECO:0000259" key="8">
    <source>
        <dbReference type="PROSITE" id="PS52035"/>
    </source>
</evidence>
<protein>
    <submittedName>
        <fullName evidence="9">M14 family zinc carboxypeptidase</fullName>
    </submittedName>
</protein>
<keyword evidence="5" id="KW-0862">Zinc</keyword>
<evidence type="ECO:0000256" key="3">
    <source>
        <dbReference type="ARBA" id="ARBA00022670"/>
    </source>
</evidence>
<comment type="caution">
    <text evidence="7">Lacks conserved residue(s) required for the propagation of feature annotation.</text>
</comment>
<keyword evidence="6" id="KW-0482">Metalloprotease</keyword>
<evidence type="ECO:0000256" key="7">
    <source>
        <dbReference type="PROSITE-ProRule" id="PRU01379"/>
    </source>
</evidence>
<evidence type="ECO:0000256" key="6">
    <source>
        <dbReference type="ARBA" id="ARBA00023049"/>
    </source>
</evidence>
<dbReference type="Gene3D" id="3.40.630.10">
    <property type="entry name" value="Zn peptidases"/>
    <property type="match status" value="1"/>
</dbReference>
<evidence type="ECO:0000256" key="1">
    <source>
        <dbReference type="ARBA" id="ARBA00001947"/>
    </source>
</evidence>
<proteinExistence type="inferred from homology"/>
<keyword evidence="3" id="KW-0645">Protease</keyword>
<sequence>MQVKTIKSLFKSHKESTLFGRYIHGENIESLFEKFIGKFQISQVGKSVNGLPIHTITFGSGDKNILMWSQMHGNESTTTKAVFDMLNVFLEEKNEIKHVLKHCKICIIPMLNPDGAKLYTRLNANKVDLNRDAQELSQPESVVLHSVFEDFKPDFCFNLHGQRTIFSAGSVNKSATISFLAPAQDEDTTVTPTRKIAMEVIGVMNESLQEQIPDQVGVYDDSFNINCVGDSFQALNVPTLLFEAGHFAGDYNRERTREFIFQSLLVSLDYIASNNVDGDNYKSYFKIPQNEKLFFDIIIRNTKEQDIAVQYSERLIEGSIAFVPEIVKISDLSNFFAHRVIDANDYEVFKEDGSVLKVGSEIDFVMINNEKFSLKS</sequence>
<dbReference type="PANTHER" id="PTHR11705:SF143">
    <property type="entry name" value="SLL0236 PROTEIN"/>
    <property type="match status" value="1"/>
</dbReference>
<dbReference type="Pfam" id="PF00246">
    <property type="entry name" value="Peptidase_M14"/>
    <property type="match status" value="1"/>
</dbReference>
<gene>
    <name evidence="9" type="ORF">ACFS29_18980</name>
</gene>
<comment type="similarity">
    <text evidence="2 7">Belongs to the peptidase M14 family.</text>
</comment>
<keyword evidence="10" id="KW-1185">Reference proteome</keyword>
<comment type="cofactor">
    <cofactor evidence="1">
        <name>Zn(2+)</name>
        <dbReference type="ChEBI" id="CHEBI:29105"/>
    </cofactor>
</comment>
<name>A0ABW5ZXH6_9FLAO</name>
<evidence type="ECO:0000313" key="10">
    <source>
        <dbReference type="Proteomes" id="UP001597548"/>
    </source>
</evidence>
<dbReference type="PROSITE" id="PS52035">
    <property type="entry name" value="PEPTIDASE_M14"/>
    <property type="match status" value="1"/>
</dbReference>
<reference evidence="10" key="1">
    <citation type="journal article" date="2019" name="Int. J. Syst. Evol. Microbiol.">
        <title>The Global Catalogue of Microorganisms (GCM) 10K type strain sequencing project: providing services to taxonomists for standard genome sequencing and annotation.</title>
        <authorList>
            <consortium name="The Broad Institute Genomics Platform"/>
            <consortium name="The Broad Institute Genome Sequencing Center for Infectious Disease"/>
            <person name="Wu L."/>
            <person name="Ma J."/>
        </authorList>
    </citation>
    <scope>NUCLEOTIDE SEQUENCE [LARGE SCALE GENOMIC DNA]</scope>
    <source>
        <strain evidence="10">KCTC 32514</strain>
    </source>
</reference>
<comment type="caution">
    <text evidence="9">The sequence shown here is derived from an EMBL/GenBank/DDBJ whole genome shotgun (WGS) entry which is preliminary data.</text>
</comment>
<evidence type="ECO:0000256" key="5">
    <source>
        <dbReference type="ARBA" id="ARBA00022833"/>
    </source>
</evidence>